<reference evidence="3" key="1">
    <citation type="submission" date="2016-06" db="UniProtKB">
        <authorList>
            <consortium name="WormBaseParasite"/>
        </authorList>
    </citation>
    <scope>IDENTIFICATION</scope>
</reference>
<evidence type="ECO:0000313" key="1">
    <source>
        <dbReference type="EMBL" id="VDK60326.1"/>
    </source>
</evidence>
<sequence length="124" mass="14092">MRHVEQELFRKHAKRLEVDQQWNIYDLIDSLEWNTLVTEVHLEKALRMLGDPRFDAAALSDYEVAALLAATGRRCQMLSGKQRNTFTARMLQIFNARGVRLGLAARNALLGAQIDNNVDVDIIG</sequence>
<keyword evidence="2" id="KW-1185">Reference proteome</keyword>
<dbReference type="AlphaFoldDB" id="A0A183DGY7"/>
<reference evidence="1 2" key="2">
    <citation type="submission" date="2018-11" db="EMBL/GenBank/DDBJ databases">
        <authorList>
            <consortium name="Pathogen Informatics"/>
        </authorList>
    </citation>
    <scope>NUCLEOTIDE SEQUENCE [LARGE SCALE GENOMIC DNA]</scope>
</reference>
<gene>
    <name evidence="1" type="ORF">GPUH_LOCUS7977</name>
</gene>
<protein>
    <submittedName>
        <fullName evidence="3">DNA repair protein RadC</fullName>
    </submittedName>
</protein>
<dbReference type="WBParaSite" id="GPUH_0000798701-mRNA-1">
    <property type="protein sequence ID" value="GPUH_0000798701-mRNA-1"/>
    <property type="gene ID" value="GPUH_0000798701"/>
</dbReference>
<evidence type="ECO:0000313" key="3">
    <source>
        <dbReference type="WBParaSite" id="GPUH_0000798701-mRNA-1"/>
    </source>
</evidence>
<dbReference type="Proteomes" id="UP000271098">
    <property type="component" value="Unassembled WGS sequence"/>
</dbReference>
<dbReference type="EMBL" id="UYRT01022006">
    <property type="protein sequence ID" value="VDK60326.1"/>
    <property type="molecule type" value="Genomic_DNA"/>
</dbReference>
<organism evidence="3">
    <name type="scientific">Gongylonema pulchrum</name>
    <dbReference type="NCBI Taxonomy" id="637853"/>
    <lineage>
        <taxon>Eukaryota</taxon>
        <taxon>Metazoa</taxon>
        <taxon>Ecdysozoa</taxon>
        <taxon>Nematoda</taxon>
        <taxon>Chromadorea</taxon>
        <taxon>Rhabditida</taxon>
        <taxon>Spirurina</taxon>
        <taxon>Spiruromorpha</taxon>
        <taxon>Spiruroidea</taxon>
        <taxon>Gongylonematidae</taxon>
        <taxon>Gongylonema</taxon>
    </lineage>
</organism>
<proteinExistence type="predicted"/>
<name>A0A183DGY7_9BILA</name>
<evidence type="ECO:0000313" key="2">
    <source>
        <dbReference type="Proteomes" id="UP000271098"/>
    </source>
</evidence>
<accession>A0A183DGY7</accession>